<dbReference type="HOGENOM" id="CLU_2574655_0_0_1"/>
<dbReference type="KEGG" id="pno:SNOG_03583"/>
<dbReference type="GeneID" id="5971003"/>
<gene>
    <name evidence="2" type="ORF">SNOG_03583</name>
</gene>
<dbReference type="InParanoid" id="Q0UXD1"/>
<dbReference type="EMBL" id="CH445329">
    <property type="protein sequence ID" value="EAT88788.1"/>
    <property type="molecule type" value="Genomic_DNA"/>
</dbReference>
<accession>Q0UXD1</accession>
<dbReference type="Proteomes" id="UP000001055">
    <property type="component" value="Unassembled WGS sequence"/>
</dbReference>
<protein>
    <submittedName>
        <fullName evidence="2">Uncharacterized protein</fullName>
    </submittedName>
</protein>
<proteinExistence type="predicted"/>
<organism evidence="2 3">
    <name type="scientific">Phaeosphaeria nodorum (strain SN15 / ATCC MYA-4574 / FGSC 10173)</name>
    <name type="common">Glume blotch fungus</name>
    <name type="synonym">Parastagonospora nodorum</name>
    <dbReference type="NCBI Taxonomy" id="321614"/>
    <lineage>
        <taxon>Eukaryota</taxon>
        <taxon>Fungi</taxon>
        <taxon>Dikarya</taxon>
        <taxon>Ascomycota</taxon>
        <taxon>Pezizomycotina</taxon>
        <taxon>Dothideomycetes</taxon>
        <taxon>Pleosporomycetidae</taxon>
        <taxon>Pleosporales</taxon>
        <taxon>Pleosporineae</taxon>
        <taxon>Phaeosphaeriaceae</taxon>
        <taxon>Parastagonospora</taxon>
    </lineage>
</organism>
<reference evidence="3" key="1">
    <citation type="journal article" date="2007" name="Plant Cell">
        <title>Dothideomycete-plant interactions illuminated by genome sequencing and EST analysis of the wheat pathogen Stagonospora nodorum.</title>
        <authorList>
            <person name="Hane J.K."/>
            <person name="Lowe R.G."/>
            <person name="Solomon P.S."/>
            <person name="Tan K.C."/>
            <person name="Schoch C.L."/>
            <person name="Spatafora J.W."/>
            <person name="Crous P.W."/>
            <person name="Kodira C."/>
            <person name="Birren B.W."/>
            <person name="Galagan J.E."/>
            <person name="Torriani S.F."/>
            <person name="McDonald B.A."/>
            <person name="Oliver R.P."/>
        </authorList>
    </citation>
    <scope>NUCLEOTIDE SEQUENCE [LARGE SCALE GENOMIC DNA]</scope>
    <source>
        <strain evidence="3">SN15 / ATCC MYA-4574 / FGSC 10173</strain>
    </source>
</reference>
<evidence type="ECO:0000313" key="3">
    <source>
        <dbReference type="Proteomes" id="UP000001055"/>
    </source>
</evidence>
<dbReference type="AlphaFoldDB" id="Q0UXD1"/>
<sequence>MFRGEGKKMAGAGRTRGLYRDVGTRQPAQSVIQGPCVEKSSSLSKEGTMEMRRAAERSHNRADRKSINTEVCLTAAGLRRP</sequence>
<feature type="region of interest" description="Disordered" evidence="1">
    <location>
        <begin position="1"/>
        <end position="48"/>
    </location>
</feature>
<name>Q0UXD1_PHANO</name>
<evidence type="ECO:0000256" key="1">
    <source>
        <dbReference type="SAM" id="MobiDB-lite"/>
    </source>
</evidence>
<dbReference type="RefSeq" id="XP_001794140.1">
    <property type="nucleotide sequence ID" value="XM_001794088.1"/>
</dbReference>
<evidence type="ECO:0000313" key="2">
    <source>
        <dbReference type="EMBL" id="EAT88788.1"/>
    </source>
</evidence>